<evidence type="ECO:0000256" key="9">
    <source>
        <dbReference type="ARBA" id="ARBA00022741"/>
    </source>
</evidence>
<evidence type="ECO:0000313" key="28">
    <source>
        <dbReference type="Proteomes" id="UP001237642"/>
    </source>
</evidence>
<feature type="domain" description="Apple" evidence="26">
    <location>
        <begin position="321"/>
        <end position="401"/>
    </location>
</feature>
<dbReference type="PIRSF" id="PIRSF000641">
    <property type="entry name" value="SRK"/>
    <property type="match status" value="1"/>
</dbReference>
<keyword evidence="5 21" id="KW-0812">Transmembrane</keyword>
<dbReference type="SUPFAM" id="SSF56112">
    <property type="entry name" value="Protein kinase-like (PK-like)"/>
    <property type="match status" value="1"/>
</dbReference>
<feature type="chain" id="PRO_5042292991" description="Receptor-like serine/threonine-protein kinase" evidence="22">
    <location>
        <begin position="26"/>
        <end position="756"/>
    </location>
</feature>
<evidence type="ECO:0000256" key="5">
    <source>
        <dbReference type="ARBA" id="ARBA00022692"/>
    </source>
</evidence>
<dbReference type="Gene3D" id="3.50.4.10">
    <property type="entry name" value="Hepatocyte Growth Factor"/>
    <property type="match status" value="1"/>
</dbReference>
<dbReference type="Pfam" id="PF00954">
    <property type="entry name" value="S_locus_glycop"/>
    <property type="match status" value="1"/>
</dbReference>
<evidence type="ECO:0000256" key="19">
    <source>
        <dbReference type="PIRNR" id="PIRNR000641"/>
    </source>
</evidence>
<evidence type="ECO:0000256" key="18">
    <source>
        <dbReference type="ARBA" id="ARBA00048679"/>
    </source>
</evidence>
<feature type="transmembrane region" description="Helical" evidence="21">
    <location>
        <begin position="435"/>
        <end position="459"/>
    </location>
</feature>
<evidence type="ECO:0000259" key="24">
    <source>
        <dbReference type="PROSITE" id="PS50026"/>
    </source>
</evidence>
<dbReference type="SMART" id="SM00473">
    <property type="entry name" value="PAN_AP"/>
    <property type="match status" value="1"/>
</dbReference>
<dbReference type="PROSITE" id="PS50948">
    <property type="entry name" value="PAN"/>
    <property type="match status" value="1"/>
</dbReference>
<dbReference type="PROSITE" id="PS50026">
    <property type="entry name" value="EGF_3"/>
    <property type="match status" value="1"/>
</dbReference>
<keyword evidence="14" id="KW-1015">Disulfide bond</keyword>
<keyword evidence="16" id="KW-0325">Glycoprotein</keyword>
<evidence type="ECO:0000256" key="10">
    <source>
        <dbReference type="ARBA" id="ARBA00022777"/>
    </source>
</evidence>
<evidence type="ECO:0000256" key="7">
    <source>
        <dbReference type="ARBA" id="ARBA00022734"/>
    </source>
</evidence>
<feature type="domain" description="Protein kinase" evidence="23">
    <location>
        <begin position="485"/>
        <end position="756"/>
    </location>
</feature>
<feature type="domain" description="EGF-like" evidence="24">
    <location>
        <begin position="274"/>
        <end position="314"/>
    </location>
</feature>
<evidence type="ECO:0000256" key="21">
    <source>
        <dbReference type="SAM" id="Phobius"/>
    </source>
</evidence>
<dbReference type="Pfam" id="PF01453">
    <property type="entry name" value="B_lectin"/>
    <property type="match status" value="1"/>
</dbReference>
<dbReference type="Gene3D" id="3.30.200.20">
    <property type="entry name" value="Phosphorylase Kinase, domain 1"/>
    <property type="match status" value="1"/>
</dbReference>
<evidence type="ECO:0000256" key="14">
    <source>
        <dbReference type="ARBA" id="ARBA00023157"/>
    </source>
</evidence>
<keyword evidence="10 19" id="KW-0418">Kinase</keyword>
<keyword evidence="8" id="KW-0677">Repeat</keyword>
<gene>
    <name evidence="27" type="ORF">POM88_014814</name>
</gene>
<evidence type="ECO:0000259" key="26">
    <source>
        <dbReference type="PROSITE" id="PS50948"/>
    </source>
</evidence>
<dbReference type="FunFam" id="2.90.10.10:FF:000016">
    <property type="entry name" value="G-type lectin S-receptor-like serine/threonine-protein kinase"/>
    <property type="match status" value="1"/>
</dbReference>
<dbReference type="Gene3D" id="1.10.510.10">
    <property type="entry name" value="Transferase(Phosphotransferase) domain 1"/>
    <property type="match status" value="2"/>
</dbReference>
<comment type="subcellular location">
    <subcellularLocation>
        <location evidence="1">Cell membrane</location>
        <topology evidence="1">Single-pass type I membrane protein</topology>
    </subcellularLocation>
</comment>
<name>A0AAD8IKL0_9APIA</name>
<dbReference type="Proteomes" id="UP001237642">
    <property type="component" value="Unassembled WGS sequence"/>
</dbReference>
<proteinExistence type="inferred from homology"/>
<evidence type="ECO:0000256" key="1">
    <source>
        <dbReference type="ARBA" id="ARBA00004251"/>
    </source>
</evidence>
<keyword evidence="7" id="KW-0430">Lectin</keyword>
<comment type="catalytic activity">
    <reaction evidence="17 19">
        <text>L-threonyl-[protein] + ATP = O-phospho-L-threonyl-[protein] + ADP + H(+)</text>
        <dbReference type="Rhea" id="RHEA:46608"/>
        <dbReference type="Rhea" id="RHEA-COMP:11060"/>
        <dbReference type="Rhea" id="RHEA-COMP:11605"/>
        <dbReference type="ChEBI" id="CHEBI:15378"/>
        <dbReference type="ChEBI" id="CHEBI:30013"/>
        <dbReference type="ChEBI" id="CHEBI:30616"/>
        <dbReference type="ChEBI" id="CHEBI:61977"/>
        <dbReference type="ChEBI" id="CHEBI:456216"/>
        <dbReference type="EC" id="2.7.11.1"/>
    </reaction>
</comment>
<evidence type="ECO:0000259" key="23">
    <source>
        <dbReference type="PROSITE" id="PS50011"/>
    </source>
</evidence>
<dbReference type="PROSITE" id="PS50927">
    <property type="entry name" value="BULB_LECTIN"/>
    <property type="match status" value="2"/>
</dbReference>
<dbReference type="InterPro" id="IPR001245">
    <property type="entry name" value="Ser-Thr/Tyr_kinase_cat_dom"/>
</dbReference>
<protein>
    <recommendedName>
        <fullName evidence="19">Receptor-like serine/threonine-protein kinase</fullName>
        <ecNumber evidence="19">2.7.11.1</ecNumber>
    </recommendedName>
</protein>
<evidence type="ECO:0000256" key="8">
    <source>
        <dbReference type="ARBA" id="ARBA00022737"/>
    </source>
</evidence>
<evidence type="ECO:0000256" key="20">
    <source>
        <dbReference type="PROSITE-ProRule" id="PRU00076"/>
    </source>
</evidence>
<feature type="signal peptide" evidence="22">
    <location>
        <begin position="1"/>
        <end position="25"/>
    </location>
</feature>
<keyword evidence="11 19" id="KW-0067">ATP-binding</keyword>
<evidence type="ECO:0000259" key="25">
    <source>
        <dbReference type="PROSITE" id="PS50927"/>
    </source>
</evidence>
<keyword evidence="20" id="KW-0245">EGF-like domain</keyword>
<organism evidence="27 28">
    <name type="scientific">Heracleum sosnowskyi</name>
    <dbReference type="NCBI Taxonomy" id="360622"/>
    <lineage>
        <taxon>Eukaryota</taxon>
        <taxon>Viridiplantae</taxon>
        <taxon>Streptophyta</taxon>
        <taxon>Embryophyta</taxon>
        <taxon>Tracheophyta</taxon>
        <taxon>Spermatophyta</taxon>
        <taxon>Magnoliopsida</taxon>
        <taxon>eudicotyledons</taxon>
        <taxon>Gunneridae</taxon>
        <taxon>Pentapetalae</taxon>
        <taxon>asterids</taxon>
        <taxon>campanulids</taxon>
        <taxon>Apiales</taxon>
        <taxon>Apiaceae</taxon>
        <taxon>Apioideae</taxon>
        <taxon>apioid superclade</taxon>
        <taxon>Tordylieae</taxon>
        <taxon>Tordyliinae</taxon>
        <taxon>Heracleum</taxon>
    </lineage>
</organism>
<evidence type="ECO:0000256" key="11">
    <source>
        <dbReference type="ARBA" id="ARBA00022840"/>
    </source>
</evidence>
<comment type="caution">
    <text evidence="20">Lacks conserved residue(s) required for the propagation of feature annotation.</text>
</comment>
<keyword evidence="3 19" id="KW-0723">Serine/threonine-protein kinase</keyword>
<feature type="domain" description="Bulb-type lectin" evidence="25">
    <location>
        <begin position="151"/>
        <end position="270"/>
    </location>
</feature>
<dbReference type="Pfam" id="PF00024">
    <property type="entry name" value="PAN_1"/>
    <property type="match status" value="1"/>
</dbReference>
<evidence type="ECO:0000256" key="3">
    <source>
        <dbReference type="ARBA" id="ARBA00022527"/>
    </source>
</evidence>
<accession>A0AAD8IKL0</accession>
<keyword evidence="2" id="KW-1003">Cell membrane</keyword>
<sequence>MISRRRTFSMLFICLGLSFFRIAVSEIQLGSRISAEENNYWVSSNGDFAVKFFNRSNGHSAGVHFNSLSVPPSEQTVVWIAGGDLIVGEGSYFELTKKGELVLFDSLVGAIAWTSQSANSSVTSAVLGDNGNLVLLSGHNDIAWQSFDTSSDTLLPGQNFSSSQTLRAASGNSVSSYYSLRLNKLGQLQLKWESNIVYWTSKSQSESLLRAVLSPDGALQLLDQNSKSVWSVYGEDHNESDVKYRIMRLDVDGNLRLYSWIQAAKSWRSVWHAISNQCDVFATCGLNGLCMYNSSGSAVCRCPFTPTSDGAKCLVPYQHSCRSGSSMFAYNHTFLYGIYPPNETIVHSSLLQCKSLCQEDPLCSASTFTNDGSGECRLKQTRYISGYLDASVSSTSFVKRCSDPIAVFPVSPKSPPPSAQNSQRKQSHKFCIPCLIGATGGTIGTFLIFQIGVAVWFYFIRNSFRPRAASSYSGPLPKSFSMFPYLEIKEITENFKHQIGPNTFKGMLHNKQPVVVKSLDATLEEKKFRSAASVLGSIHHKNLVKLEGYCCESGHRYVVYEFSKTKTLLKWLEDPKMSTRLTWRKRMNICISVAKTISYLHSGCREFVSHGNLKCETILLDDSLEAKVIEYGLACLETSIDGGCAEMDVRDFGKIVLTLIGGLEQQDNVECTYKHWLESKFNRIVDKRMDGVDTDELERSLRLAFWCLQVDERMRPSMGEVVNVLESAVGVDSPPPPFAAPTLQPKGLEVESYSAT</sequence>
<dbReference type="GO" id="GO:0005524">
    <property type="term" value="F:ATP binding"/>
    <property type="evidence" value="ECO:0007669"/>
    <property type="project" value="UniProtKB-KW"/>
</dbReference>
<dbReference type="InterPro" id="IPR003609">
    <property type="entry name" value="Pan_app"/>
</dbReference>
<dbReference type="Gene3D" id="2.90.10.10">
    <property type="entry name" value="Bulb-type lectin domain"/>
    <property type="match status" value="2"/>
</dbReference>
<keyword evidence="4 19" id="KW-0808">Transferase</keyword>
<comment type="similarity">
    <text evidence="19">Belongs to the protein kinase superfamily. Ser/Thr protein kinase family.</text>
</comment>
<dbReference type="GO" id="GO:0005886">
    <property type="term" value="C:plasma membrane"/>
    <property type="evidence" value="ECO:0007669"/>
    <property type="project" value="UniProtKB-SubCell"/>
</dbReference>
<dbReference type="GO" id="GO:0048544">
    <property type="term" value="P:recognition of pollen"/>
    <property type="evidence" value="ECO:0007669"/>
    <property type="project" value="InterPro"/>
</dbReference>
<dbReference type="GO" id="GO:0004674">
    <property type="term" value="F:protein serine/threonine kinase activity"/>
    <property type="evidence" value="ECO:0007669"/>
    <property type="project" value="UniProtKB-KW"/>
</dbReference>
<dbReference type="InterPro" id="IPR000719">
    <property type="entry name" value="Prot_kinase_dom"/>
</dbReference>
<dbReference type="PANTHER" id="PTHR47974:SF13">
    <property type="entry name" value="G-TYPE LECTIN S-RECEPTOR-LIKE SERINE_THREONINE-PROTEIN KINASE SD3-1"/>
    <property type="match status" value="1"/>
</dbReference>
<dbReference type="InterPro" id="IPR036426">
    <property type="entry name" value="Bulb-type_lectin_dom_sf"/>
</dbReference>
<dbReference type="EC" id="2.7.11.1" evidence="19"/>
<dbReference type="SUPFAM" id="SSF51110">
    <property type="entry name" value="alpha-D-mannose-specific plant lectins"/>
    <property type="match status" value="2"/>
</dbReference>
<comment type="catalytic activity">
    <reaction evidence="18 19">
        <text>L-seryl-[protein] + ATP = O-phospho-L-seryl-[protein] + ADP + H(+)</text>
        <dbReference type="Rhea" id="RHEA:17989"/>
        <dbReference type="Rhea" id="RHEA-COMP:9863"/>
        <dbReference type="Rhea" id="RHEA-COMP:11604"/>
        <dbReference type="ChEBI" id="CHEBI:15378"/>
        <dbReference type="ChEBI" id="CHEBI:29999"/>
        <dbReference type="ChEBI" id="CHEBI:30616"/>
        <dbReference type="ChEBI" id="CHEBI:83421"/>
        <dbReference type="ChEBI" id="CHEBI:456216"/>
        <dbReference type="EC" id="2.7.11.1"/>
    </reaction>
</comment>
<keyword evidence="28" id="KW-1185">Reference proteome</keyword>
<evidence type="ECO:0000256" key="16">
    <source>
        <dbReference type="ARBA" id="ARBA00023180"/>
    </source>
</evidence>
<evidence type="ECO:0000313" key="27">
    <source>
        <dbReference type="EMBL" id="KAK1386636.1"/>
    </source>
</evidence>
<dbReference type="SMART" id="SM00108">
    <property type="entry name" value="B_lectin"/>
    <property type="match status" value="1"/>
</dbReference>
<dbReference type="EMBL" id="JAUIZM010000004">
    <property type="protein sequence ID" value="KAK1386636.1"/>
    <property type="molecule type" value="Genomic_DNA"/>
</dbReference>
<evidence type="ECO:0000256" key="12">
    <source>
        <dbReference type="ARBA" id="ARBA00022989"/>
    </source>
</evidence>
<keyword evidence="13 21" id="KW-0472">Membrane</keyword>
<dbReference type="Pfam" id="PF07714">
    <property type="entry name" value="PK_Tyr_Ser-Thr"/>
    <property type="match status" value="1"/>
</dbReference>
<evidence type="ECO:0000256" key="4">
    <source>
        <dbReference type="ARBA" id="ARBA00022679"/>
    </source>
</evidence>
<dbReference type="InterPro" id="IPR000742">
    <property type="entry name" value="EGF"/>
</dbReference>
<feature type="domain" description="Bulb-type lectin" evidence="25">
    <location>
        <begin position="26"/>
        <end position="148"/>
    </location>
</feature>
<dbReference type="GO" id="GO:0030246">
    <property type="term" value="F:carbohydrate binding"/>
    <property type="evidence" value="ECO:0007669"/>
    <property type="project" value="UniProtKB-KW"/>
</dbReference>
<dbReference type="PROSITE" id="PS50011">
    <property type="entry name" value="PROTEIN_KINASE_DOM"/>
    <property type="match status" value="1"/>
</dbReference>
<evidence type="ECO:0000256" key="22">
    <source>
        <dbReference type="SAM" id="SignalP"/>
    </source>
</evidence>
<keyword evidence="6 22" id="KW-0732">Signal</keyword>
<dbReference type="InterPro" id="IPR001480">
    <property type="entry name" value="Bulb-type_lectin_dom"/>
</dbReference>
<evidence type="ECO:0000256" key="13">
    <source>
        <dbReference type="ARBA" id="ARBA00023136"/>
    </source>
</evidence>
<dbReference type="InterPro" id="IPR024171">
    <property type="entry name" value="SRK-like_kinase"/>
</dbReference>
<keyword evidence="9 19" id="KW-0547">Nucleotide-binding</keyword>
<comment type="caution">
    <text evidence="27">The sequence shown here is derived from an EMBL/GenBank/DDBJ whole genome shotgun (WGS) entry which is preliminary data.</text>
</comment>
<keyword evidence="12 21" id="KW-1133">Transmembrane helix</keyword>
<evidence type="ECO:0000256" key="6">
    <source>
        <dbReference type="ARBA" id="ARBA00022729"/>
    </source>
</evidence>
<dbReference type="InterPro" id="IPR000858">
    <property type="entry name" value="S_locus_glycoprot_dom"/>
</dbReference>
<reference evidence="27" key="1">
    <citation type="submission" date="2023-02" db="EMBL/GenBank/DDBJ databases">
        <title>Genome of toxic invasive species Heracleum sosnowskyi carries increased number of genes despite the absence of recent whole-genome duplications.</title>
        <authorList>
            <person name="Schelkunov M."/>
            <person name="Shtratnikova V."/>
            <person name="Makarenko M."/>
            <person name="Klepikova A."/>
            <person name="Omelchenko D."/>
            <person name="Novikova G."/>
            <person name="Obukhova E."/>
            <person name="Bogdanov V."/>
            <person name="Penin A."/>
            <person name="Logacheva M."/>
        </authorList>
    </citation>
    <scope>NUCLEOTIDE SEQUENCE</scope>
    <source>
        <strain evidence="27">Hsosn_3</strain>
        <tissue evidence="27">Leaf</tissue>
    </source>
</reference>
<dbReference type="InterPro" id="IPR011009">
    <property type="entry name" value="Kinase-like_dom_sf"/>
</dbReference>
<reference evidence="27" key="2">
    <citation type="submission" date="2023-05" db="EMBL/GenBank/DDBJ databases">
        <authorList>
            <person name="Schelkunov M.I."/>
        </authorList>
    </citation>
    <scope>NUCLEOTIDE SEQUENCE</scope>
    <source>
        <strain evidence="27">Hsosn_3</strain>
        <tissue evidence="27">Leaf</tissue>
    </source>
</reference>
<dbReference type="PANTHER" id="PTHR47974">
    <property type="entry name" value="OS07G0415500 PROTEIN"/>
    <property type="match status" value="1"/>
</dbReference>
<evidence type="ECO:0000256" key="15">
    <source>
        <dbReference type="ARBA" id="ARBA00023170"/>
    </source>
</evidence>
<keyword evidence="15 27" id="KW-0675">Receptor</keyword>
<dbReference type="AlphaFoldDB" id="A0AAD8IKL0"/>
<evidence type="ECO:0000256" key="17">
    <source>
        <dbReference type="ARBA" id="ARBA00047899"/>
    </source>
</evidence>
<evidence type="ECO:0000256" key="2">
    <source>
        <dbReference type="ARBA" id="ARBA00022475"/>
    </source>
</evidence>